<keyword evidence="1" id="KW-1133">Transmembrane helix</keyword>
<comment type="caution">
    <text evidence="2">The sequence shown here is derived from an EMBL/GenBank/DDBJ whole genome shotgun (WGS) entry which is preliminary data.</text>
</comment>
<sequence length="234" mass="25656">MKKRIAPWTIALVSAAVIHMLFIAVLDNTHWLHFGVEQNSVQSSFEVSLLPANGAEKKQSKAIVINQDAETTDIEQQINLPGLQGDTNRNSAIDSSNSNLMTESNTPHVDISQIEKPALLDLSKISLSSDAKSENLNGVFSPTLQAQIEESQEAQREYLKGQVKEVDYPITEDADGTRYVNIKGVCWRIPKEGSDEGWVIVFAGCNGQTESFHFELNITPSTLLGPSSPFSLGQ</sequence>
<name>A0A934N080_9GAMM</name>
<keyword evidence="3" id="KW-1185">Reference proteome</keyword>
<proteinExistence type="predicted"/>
<evidence type="ECO:0000313" key="2">
    <source>
        <dbReference type="EMBL" id="MBJ7538300.1"/>
    </source>
</evidence>
<keyword evidence="1" id="KW-0472">Membrane</keyword>
<gene>
    <name evidence="2" type="ORF">I8J31_11515</name>
</gene>
<protein>
    <submittedName>
        <fullName evidence="2">Uncharacterized protein</fullName>
    </submittedName>
</protein>
<keyword evidence="1" id="KW-0812">Transmembrane</keyword>
<organism evidence="2 3">
    <name type="scientific">Marinomonas transparens</name>
    <dbReference type="NCBI Taxonomy" id="2795388"/>
    <lineage>
        <taxon>Bacteria</taxon>
        <taxon>Pseudomonadati</taxon>
        <taxon>Pseudomonadota</taxon>
        <taxon>Gammaproteobacteria</taxon>
        <taxon>Oceanospirillales</taxon>
        <taxon>Oceanospirillaceae</taxon>
        <taxon>Marinomonas</taxon>
    </lineage>
</organism>
<dbReference type="Proteomes" id="UP000628710">
    <property type="component" value="Unassembled WGS sequence"/>
</dbReference>
<accession>A0A934N080</accession>
<reference evidence="2" key="1">
    <citation type="submission" date="2020-12" db="EMBL/GenBank/DDBJ databases">
        <title>Marinomonas arctica sp. nov., a psychrotolerant bacterium isolated from the Arctic.</title>
        <authorList>
            <person name="Zhang Y."/>
        </authorList>
    </citation>
    <scope>NUCLEOTIDE SEQUENCE</scope>
    <source>
        <strain evidence="2">C1424</strain>
    </source>
</reference>
<evidence type="ECO:0000313" key="3">
    <source>
        <dbReference type="Proteomes" id="UP000628710"/>
    </source>
</evidence>
<dbReference type="RefSeq" id="WP_199468710.1">
    <property type="nucleotide sequence ID" value="NZ_JAEMNX010000012.1"/>
</dbReference>
<evidence type="ECO:0000256" key="1">
    <source>
        <dbReference type="SAM" id="Phobius"/>
    </source>
</evidence>
<feature type="transmembrane region" description="Helical" evidence="1">
    <location>
        <begin position="6"/>
        <end position="26"/>
    </location>
</feature>
<dbReference type="AlphaFoldDB" id="A0A934N080"/>
<dbReference type="EMBL" id="JAEMNX010000012">
    <property type="protein sequence ID" value="MBJ7538300.1"/>
    <property type="molecule type" value="Genomic_DNA"/>
</dbReference>